<dbReference type="InterPro" id="IPR032710">
    <property type="entry name" value="NTF2-like_dom_sf"/>
</dbReference>
<feature type="domain" description="SnoaL-like" evidence="1">
    <location>
        <begin position="14"/>
        <end position="129"/>
    </location>
</feature>
<gene>
    <name evidence="2" type="ORF">DFR43_11914</name>
</gene>
<accession>A0A4R6TZ68</accession>
<dbReference type="PANTHER" id="PTHR34957:SF1">
    <property type="entry name" value="NUCLEAR TRANSPORT FACTOR 2 (NTF2) FAMILY PROTEIN"/>
    <property type="match status" value="1"/>
</dbReference>
<reference evidence="2 3" key="1">
    <citation type="submission" date="2019-03" db="EMBL/GenBank/DDBJ databases">
        <title>Genomic Encyclopedia of Type Strains, Phase IV (KMG-IV): sequencing the most valuable type-strain genomes for metagenomic binning, comparative biology and taxonomic classification.</title>
        <authorList>
            <person name="Goeker M."/>
        </authorList>
    </citation>
    <scope>NUCLEOTIDE SEQUENCE [LARGE SCALE GENOMIC DNA]</scope>
    <source>
        <strain evidence="2 3">DSM 19605</strain>
    </source>
</reference>
<dbReference type="AlphaFoldDB" id="A0A4R6TZ68"/>
<dbReference type="PANTHER" id="PTHR34957">
    <property type="entry name" value="NUCLEAR TRANSPORT FACTOR 2 (NTF2) FAMILY PROTEIN"/>
    <property type="match status" value="1"/>
</dbReference>
<dbReference type="EMBL" id="SNYL01000019">
    <property type="protein sequence ID" value="TDQ39270.1"/>
    <property type="molecule type" value="Genomic_DNA"/>
</dbReference>
<evidence type="ECO:0000313" key="3">
    <source>
        <dbReference type="Proteomes" id="UP000295510"/>
    </source>
</evidence>
<dbReference type="SUPFAM" id="SSF54427">
    <property type="entry name" value="NTF2-like"/>
    <property type="match status" value="1"/>
</dbReference>
<organism evidence="2 3">
    <name type="scientific">Tepidicella xavieri</name>
    <dbReference type="NCBI Taxonomy" id="360241"/>
    <lineage>
        <taxon>Bacteria</taxon>
        <taxon>Pseudomonadati</taxon>
        <taxon>Pseudomonadota</taxon>
        <taxon>Betaproteobacteria</taxon>
        <taxon>Burkholderiales</taxon>
        <taxon>Tepidicella</taxon>
    </lineage>
</organism>
<dbReference type="RefSeq" id="WP_245988923.1">
    <property type="nucleotide sequence ID" value="NZ_SNYL01000019.1"/>
</dbReference>
<dbReference type="Pfam" id="PF13474">
    <property type="entry name" value="SnoaL_3"/>
    <property type="match status" value="1"/>
</dbReference>
<comment type="caution">
    <text evidence="2">The sequence shown here is derived from an EMBL/GenBank/DDBJ whole genome shotgun (WGS) entry which is preliminary data.</text>
</comment>
<name>A0A4R6TZ68_9BURK</name>
<dbReference type="Gene3D" id="3.10.450.50">
    <property type="match status" value="1"/>
</dbReference>
<sequence length="145" mass="15220">MNPSMPTPASPDAVEQAFYEAMQQGRLDALMACWIDEEDPVCVHPGGPRLVGLGAIAESFGAMFEHGAIAVQAERVHQALFQGVAVHSVLETVTLATDDGVLAARILATNVYVLTAAGWKMAVHHASPAPTAEVAQAPAGKRTLH</sequence>
<protein>
    <submittedName>
        <fullName evidence="2">SnoaL-like protein</fullName>
    </submittedName>
</protein>
<proteinExistence type="predicted"/>
<keyword evidence="3" id="KW-1185">Reference proteome</keyword>
<evidence type="ECO:0000259" key="1">
    <source>
        <dbReference type="Pfam" id="PF13474"/>
    </source>
</evidence>
<dbReference type="InterPro" id="IPR037401">
    <property type="entry name" value="SnoaL-like"/>
</dbReference>
<evidence type="ECO:0000313" key="2">
    <source>
        <dbReference type="EMBL" id="TDQ39270.1"/>
    </source>
</evidence>
<dbReference type="Proteomes" id="UP000295510">
    <property type="component" value="Unassembled WGS sequence"/>
</dbReference>